<gene>
    <name evidence="9" type="primary">trpF</name>
    <name evidence="12" type="ORF">J8C06_12465</name>
</gene>
<name>A0ABX8BHM8_9BACT</name>
<evidence type="ECO:0000313" key="12">
    <source>
        <dbReference type="EMBL" id="QUW04590.1"/>
    </source>
</evidence>
<keyword evidence="7 9" id="KW-0057">Aromatic amino acid biosynthesis</keyword>
<keyword evidence="8 9" id="KW-0413">Isomerase</keyword>
<proteinExistence type="inferred from homology"/>
<evidence type="ECO:0000256" key="1">
    <source>
        <dbReference type="ARBA" id="ARBA00001164"/>
    </source>
</evidence>
<dbReference type="GO" id="GO:0016853">
    <property type="term" value="F:isomerase activity"/>
    <property type="evidence" value="ECO:0007669"/>
    <property type="project" value="UniProtKB-KW"/>
</dbReference>
<keyword evidence="5 9" id="KW-0028">Amino-acid biosynthesis</keyword>
<evidence type="ECO:0000256" key="8">
    <source>
        <dbReference type="ARBA" id="ARBA00023235"/>
    </source>
</evidence>
<accession>A0ABX8BHM8</accession>
<comment type="catalytic activity">
    <reaction evidence="1 9">
        <text>N-(5-phospho-beta-D-ribosyl)anthranilate = 1-(2-carboxyphenylamino)-1-deoxy-D-ribulose 5-phosphate</text>
        <dbReference type="Rhea" id="RHEA:21540"/>
        <dbReference type="ChEBI" id="CHEBI:18277"/>
        <dbReference type="ChEBI" id="CHEBI:58613"/>
        <dbReference type="EC" id="5.3.1.24"/>
    </reaction>
</comment>
<feature type="region of interest" description="Disordered" evidence="10">
    <location>
        <begin position="1"/>
        <end position="34"/>
    </location>
</feature>
<keyword evidence="13" id="KW-1185">Reference proteome</keyword>
<dbReference type="SUPFAM" id="SSF51366">
    <property type="entry name" value="Ribulose-phoshate binding barrel"/>
    <property type="match status" value="1"/>
</dbReference>
<sequence length="245" mass="26349">MSFGAMKPRVAQGDETTREANQVDAPSSHARSEPRTRVKICGVTSVADADAAAAAGADYLGLIFAPSSVRSVTLDDARQIVAAVARRCQTVAVFQDAPLEWMQTVVAAIGCDLIQLHGDEPLEVAAALPCPVIRAVTVTPETRPADVLPWTRLENVAHLLFDRPKRRPVLDWELCLQPLWEAAQTTAAGRQAFIAGGLSAENVAAVVQRWQPYGVDVASGVESAPGKKDARRMQAFCRSVRSPER</sequence>
<reference evidence="12 13" key="1">
    <citation type="submission" date="2021-03" db="EMBL/GenBank/DDBJ databases">
        <title>Genomic and phenotypic characterization of Chloracidobacterium isolates provides evidence for multiple species.</title>
        <authorList>
            <person name="Saini M.K."/>
            <person name="Costas A.M.G."/>
            <person name="Tank M."/>
            <person name="Bryant D.A."/>
        </authorList>
    </citation>
    <scope>NUCLEOTIDE SEQUENCE [LARGE SCALE GENOMIC DNA]</scope>
    <source>
        <strain evidence="12 13">BV2-C</strain>
    </source>
</reference>
<dbReference type="PANTHER" id="PTHR42894">
    <property type="entry name" value="N-(5'-PHOSPHORIBOSYL)ANTHRANILATE ISOMERASE"/>
    <property type="match status" value="1"/>
</dbReference>
<evidence type="ECO:0000256" key="5">
    <source>
        <dbReference type="ARBA" id="ARBA00022605"/>
    </source>
</evidence>
<evidence type="ECO:0000259" key="11">
    <source>
        <dbReference type="Pfam" id="PF00697"/>
    </source>
</evidence>
<dbReference type="EMBL" id="CP072649">
    <property type="protein sequence ID" value="QUW04590.1"/>
    <property type="molecule type" value="Genomic_DNA"/>
</dbReference>
<dbReference type="Pfam" id="PF00697">
    <property type="entry name" value="PRAI"/>
    <property type="match status" value="1"/>
</dbReference>
<dbReference type="EC" id="5.3.1.24" evidence="3 9"/>
<keyword evidence="6 9" id="KW-0822">Tryptophan biosynthesis</keyword>
<dbReference type="CDD" id="cd00405">
    <property type="entry name" value="PRAI"/>
    <property type="match status" value="1"/>
</dbReference>
<dbReference type="Gene3D" id="3.20.20.70">
    <property type="entry name" value="Aldolase class I"/>
    <property type="match status" value="1"/>
</dbReference>
<evidence type="ECO:0000256" key="7">
    <source>
        <dbReference type="ARBA" id="ARBA00023141"/>
    </source>
</evidence>
<dbReference type="RefSeq" id="WP_211430479.1">
    <property type="nucleotide sequence ID" value="NZ_CP072649.1"/>
</dbReference>
<evidence type="ECO:0000256" key="4">
    <source>
        <dbReference type="ARBA" id="ARBA00022272"/>
    </source>
</evidence>
<dbReference type="InterPro" id="IPR011060">
    <property type="entry name" value="RibuloseP-bd_barrel"/>
</dbReference>
<evidence type="ECO:0000256" key="2">
    <source>
        <dbReference type="ARBA" id="ARBA00004664"/>
    </source>
</evidence>
<dbReference type="InterPro" id="IPR044643">
    <property type="entry name" value="TrpF_fam"/>
</dbReference>
<dbReference type="PANTHER" id="PTHR42894:SF1">
    <property type="entry name" value="N-(5'-PHOSPHORIBOSYL)ANTHRANILATE ISOMERASE"/>
    <property type="match status" value="1"/>
</dbReference>
<dbReference type="InterPro" id="IPR001240">
    <property type="entry name" value="PRAI_dom"/>
</dbReference>
<protein>
    <recommendedName>
        <fullName evidence="4 9">N-(5'-phosphoribosyl)anthranilate isomerase</fullName>
        <shortName evidence="9">PRAI</shortName>
        <ecNumber evidence="3 9">5.3.1.24</ecNumber>
    </recommendedName>
</protein>
<comment type="similarity">
    <text evidence="9">Belongs to the TrpF family.</text>
</comment>
<evidence type="ECO:0000256" key="3">
    <source>
        <dbReference type="ARBA" id="ARBA00012572"/>
    </source>
</evidence>
<organism evidence="12 13">
    <name type="scientific">Chloracidobacterium validum</name>
    <dbReference type="NCBI Taxonomy" id="2821543"/>
    <lineage>
        <taxon>Bacteria</taxon>
        <taxon>Pseudomonadati</taxon>
        <taxon>Acidobacteriota</taxon>
        <taxon>Terriglobia</taxon>
        <taxon>Terriglobales</taxon>
        <taxon>Acidobacteriaceae</taxon>
        <taxon>Chloracidobacterium</taxon>
    </lineage>
</organism>
<evidence type="ECO:0000256" key="10">
    <source>
        <dbReference type="SAM" id="MobiDB-lite"/>
    </source>
</evidence>
<evidence type="ECO:0000256" key="9">
    <source>
        <dbReference type="HAMAP-Rule" id="MF_00135"/>
    </source>
</evidence>
<dbReference type="Proteomes" id="UP000676506">
    <property type="component" value="Chromosome 2"/>
</dbReference>
<dbReference type="HAMAP" id="MF_00135">
    <property type="entry name" value="PRAI"/>
    <property type="match status" value="1"/>
</dbReference>
<evidence type="ECO:0000256" key="6">
    <source>
        <dbReference type="ARBA" id="ARBA00022822"/>
    </source>
</evidence>
<feature type="domain" description="N-(5'phosphoribosyl) anthranilate isomerase (PRAI)" evidence="11">
    <location>
        <begin position="38"/>
        <end position="237"/>
    </location>
</feature>
<comment type="pathway">
    <text evidence="2 9">Amino-acid biosynthesis; L-tryptophan biosynthesis; L-tryptophan from chorismate: step 3/5.</text>
</comment>
<dbReference type="InterPro" id="IPR013785">
    <property type="entry name" value="Aldolase_TIM"/>
</dbReference>
<evidence type="ECO:0000313" key="13">
    <source>
        <dbReference type="Proteomes" id="UP000676506"/>
    </source>
</evidence>